<evidence type="ECO:0000313" key="6">
    <source>
        <dbReference type="EMBL" id="GAA1669324.1"/>
    </source>
</evidence>
<evidence type="ECO:0000256" key="3">
    <source>
        <dbReference type="ARBA" id="ARBA00023125"/>
    </source>
</evidence>
<dbReference type="InterPro" id="IPR005119">
    <property type="entry name" value="LysR_subst-bd"/>
</dbReference>
<dbReference type="PROSITE" id="PS50931">
    <property type="entry name" value="HTH_LYSR"/>
    <property type="match status" value="1"/>
</dbReference>
<dbReference type="PRINTS" id="PR00039">
    <property type="entry name" value="HTHLYSR"/>
</dbReference>
<dbReference type="CDD" id="cd05466">
    <property type="entry name" value="PBP2_LTTR_substrate"/>
    <property type="match status" value="1"/>
</dbReference>
<name>A0ABN2GD51_9ACTN</name>
<dbReference type="SUPFAM" id="SSF53850">
    <property type="entry name" value="Periplasmic binding protein-like II"/>
    <property type="match status" value="1"/>
</dbReference>
<keyword evidence="2" id="KW-0805">Transcription regulation</keyword>
<dbReference type="Pfam" id="PF03466">
    <property type="entry name" value="LysR_substrate"/>
    <property type="match status" value="1"/>
</dbReference>
<dbReference type="SUPFAM" id="SSF46785">
    <property type="entry name" value="Winged helix' DNA-binding domain"/>
    <property type="match status" value="1"/>
</dbReference>
<dbReference type="Proteomes" id="UP001500280">
    <property type="component" value="Unassembled WGS sequence"/>
</dbReference>
<evidence type="ECO:0000256" key="4">
    <source>
        <dbReference type="ARBA" id="ARBA00023163"/>
    </source>
</evidence>
<evidence type="ECO:0000313" key="7">
    <source>
        <dbReference type="Proteomes" id="UP001500280"/>
    </source>
</evidence>
<dbReference type="InterPro" id="IPR000847">
    <property type="entry name" value="LysR_HTH_N"/>
</dbReference>
<keyword evidence="7" id="KW-1185">Reference proteome</keyword>
<sequence length="287" mass="31833">MMTLVAEDLRVFAVFARHRNFTRAAVELHVSQPALHTRIRKLQERLGHELYVKRGRSLLLTDAGERLALFANDEADRATDFLRTLGIESPRPTVLTAGSGAYLYLLGEPIRRYVAKGRELRLLTGDAARTLEAVRDGTADVGVTALGVPPTDLDCELLGQFPQTLITRADHRLAERRSVRLKDLQDEALVVPPKGRPHREQLERALLDQGVRWSVAVEAEGWELLVHFVRLGIGPAVVNGSVRTSGAVRKVPVKDLPPIRYYVVSRGDRGAELKELLASRQPPGKSV</sequence>
<dbReference type="EMBL" id="BAAANF010000002">
    <property type="protein sequence ID" value="GAA1669324.1"/>
    <property type="molecule type" value="Genomic_DNA"/>
</dbReference>
<comment type="similarity">
    <text evidence="1">Belongs to the LysR transcriptional regulatory family.</text>
</comment>
<keyword evidence="3" id="KW-0238">DNA-binding</keyword>
<dbReference type="InterPro" id="IPR036390">
    <property type="entry name" value="WH_DNA-bd_sf"/>
</dbReference>
<organism evidence="6 7">
    <name type="scientific">Kribbella yunnanensis</name>
    <dbReference type="NCBI Taxonomy" id="190194"/>
    <lineage>
        <taxon>Bacteria</taxon>
        <taxon>Bacillati</taxon>
        <taxon>Actinomycetota</taxon>
        <taxon>Actinomycetes</taxon>
        <taxon>Propionibacteriales</taxon>
        <taxon>Kribbellaceae</taxon>
        <taxon>Kribbella</taxon>
    </lineage>
</organism>
<evidence type="ECO:0000256" key="2">
    <source>
        <dbReference type="ARBA" id="ARBA00023015"/>
    </source>
</evidence>
<evidence type="ECO:0000259" key="5">
    <source>
        <dbReference type="PROSITE" id="PS50931"/>
    </source>
</evidence>
<comment type="caution">
    <text evidence="6">The sequence shown here is derived from an EMBL/GenBank/DDBJ whole genome shotgun (WGS) entry which is preliminary data.</text>
</comment>
<evidence type="ECO:0000256" key="1">
    <source>
        <dbReference type="ARBA" id="ARBA00009437"/>
    </source>
</evidence>
<feature type="domain" description="HTH lysR-type" evidence="5">
    <location>
        <begin position="4"/>
        <end position="61"/>
    </location>
</feature>
<reference evidence="6 7" key="1">
    <citation type="journal article" date="2019" name="Int. J. Syst. Evol. Microbiol.">
        <title>The Global Catalogue of Microorganisms (GCM) 10K type strain sequencing project: providing services to taxonomists for standard genome sequencing and annotation.</title>
        <authorList>
            <consortium name="The Broad Institute Genomics Platform"/>
            <consortium name="The Broad Institute Genome Sequencing Center for Infectious Disease"/>
            <person name="Wu L."/>
            <person name="Ma J."/>
        </authorList>
    </citation>
    <scope>NUCLEOTIDE SEQUENCE [LARGE SCALE GENOMIC DNA]</scope>
    <source>
        <strain evidence="6 7">JCM 14307</strain>
    </source>
</reference>
<dbReference type="Gene3D" id="1.10.10.10">
    <property type="entry name" value="Winged helix-like DNA-binding domain superfamily/Winged helix DNA-binding domain"/>
    <property type="match status" value="1"/>
</dbReference>
<keyword evidence="4" id="KW-0804">Transcription</keyword>
<dbReference type="Gene3D" id="3.40.190.290">
    <property type="match status" value="1"/>
</dbReference>
<dbReference type="RefSeq" id="WP_344145547.1">
    <property type="nucleotide sequence ID" value="NZ_BAAANF010000002.1"/>
</dbReference>
<dbReference type="PANTHER" id="PTHR30346">
    <property type="entry name" value="TRANSCRIPTIONAL DUAL REGULATOR HCAR-RELATED"/>
    <property type="match status" value="1"/>
</dbReference>
<dbReference type="InterPro" id="IPR036388">
    <property type="entry name" value="WH-like_DNA-bd_sf"/>
</dbReference>
<accession>A0ABN2GD51</accession>
<dbReference type="PANTHER" id="PTHR30346:SF29">
    <property type="entry name" value="LYSR SUBSTRATE-BINDING"/>
    <property type="match status" value="1"/>
</dbReference>
<proteinExistence type="inferred from homology"/>
<gene>
    <name evidence="6" type="ORF">GCM10009745_09750</name>
</gene>
<dbReference type="Pfam" id="PF00126">
    <property type="entry name" value="HTH_1"/>
    <property type="match status" value="1"/>
</dbReference>
<protein>
    <submittedName>
        <fullName evidence="6">LysR family transcriptional regulator</fullName>
    </submittedName>
</protein>